<organism evidence="1 2">
    <name type="scientific">Novosphingobium pokkalii</name>
    <dbReference type="NCBI Taxonomy" id="1770194"/>
    <lineage>
        <taxon>Bacteria</taxon>
        <taxon>Pseudomonadati</taxon>
        <taxon>Pseudomonadota</taxon>
        <taxon>Alphaproteobacteria</taxon>
        <taxon>Sphingomonadales</taxon>
        <taxon>Sphingomonadaceae</taxon>
        <taxon>Novosphingobium</taxon>
    </lineage>
</organism>
<dbReference type="Pfam" id="PF00353">
    <property type="entry name" value="HemolysinCabind"/>
    <property type="match status" value="1"/>
</dbReference>
<dbReference type="PROSITE" id="PS00330">
    <property type="entry name" value="HEMOLYSIN_CALCIUM"/>
    <property type="match status" value="1"/>
</dbReference>
<protein>
    <recommendedName>
        <fullName evidence="3">Ca2+-binding RTX toxin-like protein</fullName>
    </recommendedName>
</protein>
<accession>A0ABV7V039</accession>
<dbReference type="Proteomes" id="UP001595683">
    <property type="component" value="Unassembled WGS sequence"/>
</dbReference>
<dbReference type="InterPro" id="IPR001343">
    <property type="entry name" value="Hemolysn_Ca-bd"/>
</dbReference>
<reference evidence="2" key="1">
    <citation type="journal article" date="2019" name="Int. J. Syst. Evol. Microbiol.">
        <title>The Global Catalogue of Microorganisms (GCM) 10K type strain sequencing project: providing services to taxonomists for standard genome sequencing and annotation.</title>
        <authorList>
            <consortium name="The Broad Institute Genomics Platform"/>
            <consortium name="The Broad Institute Genome Sequencing Center for Infectious Disease"/>
            <person name="Wu L."/>
            <person name="Ma J."/>
        </authorList>
    </citation>
    <scope>NUCLEOTIDE SEQUENCE [LARGE SCALE GENOMIC DNA]</scope>
    <source>
        <strain evidence="2">KCTC 42224</strain>
    </source>
</reference>
<dbReference type="RefSeq" id="WP_191323010.1">
    <property type="nucleotide sequence ID" value="NZ_BMZP01000002.1"/>
</dbReference>
<evidence type="ECO:0008006" key="3">
    <source>
        <dbReference type="Google" id="ProtNLM"/>
    </source>
</evidence>
<comment type="caution">
    <text evidence="1">The sequence shown here is derived from an EMBL/GenBank/DDBJ whole genome shotgun (WGS) entry which is preliminary data.</text>
</comment>
<evidence type="ECO:0000313" key="1">
    <source>
        <dbReference type="EMBL" id="MFC3670796.1"/>
    </source>
</evidence>
<dbReference type="Gene3D" id="2.150.10.10">
    <property type="entry name" value="Serralysin-like metalloprotease, C-terminal"/>
    <property type="match status" value="1"/>
</dbReference>
<dbReference type="SUPFAM" id="SSF51120">
    <property type="entry name" value="beta-Roll"/>
    <property type="match status" value="1"/>
</dbReference>
<evidence type="ECO:0000313" key="2">
    <source>
        <dbReference type="Proteomes" id="UP001595683"/>
    </source>
</evidence>
<dbReference type="InterPro" id="IPR018511">
    <property type="entry name" value="Hemolysin-typ_Ca-bd_CS"/>
</dbReference>
<proteinExistence type="predicted"/>
<sequence length="2217" mass="219781">MATFSVTVSAYNANAPYSSSDTVTLADTGANIAALSAVAIGNLAANGIDKINATDNVLSLSVAQYQALGVVTLAAGDVITLADTSANIATLSATDIAALADAGIDKIDATDDALDLTVAQFQALGTVALTASDTVTLVDTGTTLSALTATQIAALAAAGVDQLDATNNVLSLTLAQYQALGSITVAANDVLTLSGTGASIGALSVAEIAGLAAAGFDRVNATDDVLTLSVAQFQALGTVELAAGDVVTLADTGANLAALSADDIAALADAGIDKIDTTDNVLSLTVAQLQGLGTVELASGDVVTLADTGTAIAALSASAIAELGTLGVDRIDASDNTLSLTVDQAQALGSVALTASDTVTLADTGANLAALTTGQIAALASAGFDAIDATDGSLTLSFAQIDALGTMALTAGNTVIAQGTVAEIEALTPAQLAALATAGVDLLGPTNGEPMLSVAQGQALLTNNLWLTGNTAVLADTGAAIAVVSGTVLEDLYLHGVTRIDATDDVLALSVDQALAVDQSGTALTAADLVTLADSGATLAALSTGAIEDLALLGVDRIDASDNTLSLTVAQFQALDSIALTQADSVTLADTASNLQALSSVEIAALAGAGIDTIHATGGTLTLTAAQALALGNVALVGSDTIVLSDSAAHLEALSAIEIAALATAGIDRVEASGGSLALSVAQAQALGTIALTPANTVTLADTGANLAALSATDLAALTTAGIDAIDASDDTLNLTVAQAEALAGVTLTVGDMITLADSGANLAALGTAALADLATRGFDGIDASDNVLTLSLEQVQALGSVALTAGDLVTVVATGAQFAALTAQDFSDLAATGVDALATTDHVLALTVAQIQALGGLALASDDTITLADSSATIAGLSAATLADLVAQGVDHVSFIDQSGEFDAEHALALTGATLADGSTLTVLDDAATLRALSPTQWAALAAVGADTFATNSQTLTLDTAQALAIGDMVPANGNTLVIEDAGAAISDLTPAQIAAFAGKGSVVIHVQDDGLVFTKAQIDASEGIQFVDDNGATLADSASVLNALTPTQIAALLVYPFTAVGVTQGTLAWTWDQLDALGNATITAASDATLITSQDALDGTSAQTLTGLSALGIDTLASDLGTLQVSLDQLDALGNVVFATGDTVTLADSGAALAALSPVALSDLAARGIDIVAVTDSALSLSLEQLDALGSVRVSAQALFTLADSGAQLGMLSVAMIEALHDLGVDAIDATDNQITLGLDAFRALDGIAFNASDSLVLEDDAAALSTLTQADLARLTDAGVSLVVADNLPMVVTVEQYVALHALDVSGAGYIVTDTGAALATLLATQLTAAVQDGVHQIDATDDVLTLSYAEFAALQGDIALTASDTVTLELSASQLAALTPANLADLAAAGIDILADNGALVTLSLAQYQALDGMTLAEASDFALALTPAELAAMTPAEISGLAGHGIDSITLGNASPSLTLAQALALVDFNLESGAIAVIDSAAHLAGLSHSDIATLDMLGVSQILVSSGTVAFDLAGFEALRLADIALISAGDVTLADTPATLGSLTREAIDTLAAQGVTMLHATDGELALPVETWSRLVQDGIGFAPGEPVVLADAGSALAVLGEETLATLADSGVTRIDATDDHLTLSFTQFQALGSVALTQADTVTLWFNGDALAMLSAQDIAALVTAGVDQVGTLGEPLYVDLATLGHLAAGGLAIDPDVTVRATVSAEEIGALTPSDFAALQAQGVDILQVFGALSLSVAQYAALGTMELAGYDGRALADTGANIAALSPEALESLAARGVGLVDATDGTLHLSLAQVSAMGGMYVAYQDLAVVDLTAQQAASLDNQTRAILGQHGIDAIAITQGTLTLGLADLSRYADYTFVGGNVVLAETGATLGGLAPSELAWLAGRGISAIDAQDDTLTLSLAQFTALGTMRLTAADDVTITASAAELATLSPAAFAAMDANGVDAVEISDGALNLTAAQAAQLGNVQLISSGSITLVDTGAAIAALSVDAIAGLAGSGVTGIDATTGITINASKYEALGGIRFALSDVVTVASNHSFTMGVDVDNVTLTGTKNLVVTGNSGANVITGNAGRNTLDGGAGNDRLIGGAGRDVLTGGAGADKFIFRDGDFGGNTASTADRITDFSRGSKDLISLIGVDANTNTVGDDAFTWIGNSAFHHVAGELRYIQTAGNTYVQGDTNGDGLSDFWIRLDGVINLQASDFQL</sequence>
<dbReference type="InterPro" id="IPR011049">
    <property type="entry name" value="Serralysin-like_metalloprot_C"/>
</dbReference>
<dbReference type="PRINTS" id="PR00313">
    <property type="entry name" value="CABNDNGRPT"/>
</dbReference>
<dbReference type="EMBL" id="JBHRYE010000010">
    <property type="protein sequence ID" value="MFC3670796.1"/>
    <property type="molecule type" value="Genomic_DNA"/>
</dbReference>
<keyword evidence="2" id="KW-1185">Reference proteome</keyword>
<name>A0ABV7V039_9SPHN</name>
<gene>
    <name evidence="1" type="ORF">ACFOOT_05125</name>
</gene>